<protein>
    <submittedName>
        <fullName evidence="2">Succinate dehydrogenase or fumarate reductase, flavoprotein subunit</fullName>
    </submittedName>
</protein>
<feature type="domain" description="Fumarate reductase/succinate dehydrogenase flavoprotein-like C-terminal" evidence="1">
    <location>
        <begin position="7"/>
        <end position="92"/>
    </location>
</feature>
<dbReference type="Proteomes" id="UP000011591">
    <property type="component" value="Unassembled WGS sequence"/>
</dbReference>
<dbReference type="PATRIC" id="fig|1227491.4.peg.597"/>
<dbReference type="PANTHER" id="PTHR11632">
    <property type="entry name" value="SUCCINATE DEHYDROGENASE 2 FLAVOPROTEIN SUBUNIT"/>
    <property type="match status" value="1"/>
</dbReference>
<keyword evidence="3" id="KW-1185">Reference proteome</keyword>
<sequence length="92" mass="10948">SEMCIRDRFNTDLQHTIETRNLIDVAETIALGALVRNEFRGAHWRQENQIRDDENWLKHTLVSWDDGAPDIFYRPVILEGQDKTYEPKERSY</sequence>
<feature type="non-terminal residue" evidence="2">
    <location>
        <position position="1"/>
    </location>
</feature>
<proteinExistence type="predicted"/>
<reference evidence="2 3" key="1">
    <citation type="journal article" date="2014" name="PLoS Genet.">
        <title>Phylogenetically driven sequencing of extremely halophilic archaea reveals strategies for static and dynamic osmo-response.</title>
        <authorList>
            <person name="Becker E.A."/>
            <person name="Seitzer P.M."/>
            <person name="Tritt A."/>
            <person name="Larsen D."/>
            <person name="Krusor M."/>
            <person name="Yao A.I."/>
            <person name="Wu D."/>
            <person name="Madern D."/>
            <person name="Eisen J.A."/>
            <person name="Darling A.E."/>
            <person name="Facciotti M.T."/>
        </authorList>
    </citation>
    <scope>NUCLEOTIDE SEQUENCE [LARGE SCALE GENOMIC DNA]</scope>
    <source>
        <strain evidence="2 3">DSM 13077</strain>
    </source>
</reference>
<dbReference type="GO" id="GO:0016491">
    <property type="term" value="F:oxidoreductase activity"/>
    <property type="evidence" value="ECO:0007669"/>
    <property type="project" value="InterPro"/>
</dbReference>
<dbReference type="EMBL" id="AOIP01000012">
    <property type="protein sequence ID" value="ELZ09065.1"/>
    <property type="molecule type" value="Genomic_DNA"/>
</dbReference>
<dbReference type="Pfam" id="PF02910">
    <property type="entry name" value="Succ_DH_flav_C"/>
    <property type="match status" value="1"/>
</dbReference>
<dbReference type="InterPro" id="IPR037099">
    <property type="entry name" value="Fum_R/Succ_DH_flav-like_C_sf"/>
</dbReference>
<dbReference type="InterPro" id="IPR030664">
    <property type="entry name" value="SdhA/FrdA/AprA"/>
</dbReference>
<dbReference type="AlphaFoldDB" id="M0BE16"/>
<dbReference type="Gene3D" id="4.10.80.40">
    <property type="entry name" value="succinate dehydrogenase protein domain"/>
    <property type="match status" value="1"/>
</dbReference>
<dbReference type="Gene3D" id="1.20.58.100">
    <property type="entry name" value="Fumarate reductase/succinate dehydrogenase flavoprotein-like, C-terminal domain"/>
    <property type="match status" value="1"/>
</dbReference>
<evidence type="ECO:0000313" key="2">
    <source>
        <dbReference type="EMBL" id="ELZ09065.1"/>
    </source>
</evidence>
<dbReference type="PANTHER" id="PTHR11632:SF51">
    <property type="entry name" value="SUCCINATE DEHYDROGENASE [UBIQUINONE] FLAVOPROTEIN SUBUNIT, MITOCHONDRIAL"/>
    <property type="match status" value="1"/>
</dbReference>
<comment type="caution">
    <text evidence="2">The sequence shown here is derived from an EMBL/GenBank/DDBJ whole genome shotgun (WGS) entry which is preliminary data.</text>
</comment>
<evidence type="ECO:0000259" key="1">
    <source>
        <dbReference type="Pfam" id="PF02910"/>
    </source>
</evidence>
<evidence type="ECO:0000313" key="3">
    <source>
        <dbReference type="Proteomes" id="UP000011591"/>
    </source>
</evidence>
<name>M0BE16_9EURY</name>
<accession>M0BE16</accession>
<dbReference type="SUPFAM" id="SSF46977">
    <property type="entry name" value="Succinate dehydrogenase/fumarate reductase flavoprotein C-terminal domain"/>
    <property type="match status" value="1"/>
</dbReference>
<organism evidence="2 3">
    <name type="scientific">Natrialba aegyptia DSM 13077</name>
    <dbReference type="NCBI Taxonomy" id="1227491"/>
    <lineage>
        <taxon>Archaea</taxon>
        <taxon>Methanobacteriati</taxon>
        <taxon>Methanobacteriota</taxon>
        <taxon>Stenosarchaea group</taxon>
        <taxon>Halobacteria</taxon>
        <taxon>Halobacteriales</taxon>
        <taxon>Natrialbaceae</taxon>
        <taxon>Natrialba</taxon>
    </lineage>
</organism>
<dbReference type="InterPro" id="IPR015939">
    <property type="entry name" value="Fum_Rdtase/Succ_DH_flav-like_C"/>
</dbReference>
<gene>
    <name evidence="2" type="ORF">C480_02908</name>
</gene>